<dbReference type="Pfam" id="PF01243">
    <property type="entry name" value="PNPOx_N"/>
    <property type="match status" value="1"/>
</dbReference>
<protein>
    <recommendedName>
        <fullName evidence="1">Pyridoxamine 5'-phosphate oxidase N-terminal domain-containing protein</fullName>
    </recommendedName>
</protein>
<dbReference type="Proteomes" id="UP000178577">
    <property type="component" value="Unassembled WGS sequence"/>
</dbReference>
<evidence type="ECO:0000313" key="2">
    <source>
        <dbReference type="EMBL" id="OGD89658.1"/>
    </source>
</evidence>
<organism evidence="2 3">
    <name type="scientific">Candidatus Curtissbacteria bacterium RIFCSPHIGHO2_01_FULL_40_12</name>
    <dbReference type="NCBI Taxonomy" id="1797710"/>
    <lineage>
        <taxon>Bacteria</taxon>
        <taxon>Candidatus Curtissiibacteriota</taxon>
    </lineage>
</organism>
<dbReference type="Gene3D" id="2.30.110.10">
    <property type="entry name" value="Electron Transport, Fmn-binding Protein, Chain A"/>
    <property type="match status" value="1"/>
</dbReference>
<dbReference type="SUPFAM" id="SSF50475">
    <property type="entry name" value="FMN-binding split barrel"/>
    <property type="match status" value="1"/>
</dbReference>
<dbReference type="InterPro" id="IPR011576">
    <property type="entry name" value="Pyridox_Oxase_N"/>
</dbReference>
<dbReference type="EMBL" id="MFAY01000002">
    <property type="protein sequence ID" value="OGD89658.1"/>
    <property type="molecule type" value="Genomic_DNA"/>
</dbReference>
<comment type="caution">
    <text evidence="2">The sequence shown here is derived from an EMBL/GenBank/DDBJ whole genome shotgun (WGS) entry which is preliminary data.</text>
</comment>
<accession>A0A1F5GCR9</accession>
<gene>
    <name evidence="2" type="ORF">A2693_05020</name>
</gene>
<dbReference type="InterPro" id="IPR012349">
    <property type="entry name" value="Split_barrel_FMN-bd"/>
</dbReference>
<feature type="domain" description="Pyridoxamine 5'-phosphate oxidase N-terminal" evidence="1">
    <location>
        <begin position="7"/>
        <end position="138"/>
    </location>
</feature>
<name>A0A1F5GCR9_9BACT</name>
<sequence>MQDVNLRELIEEILRDTREMVLATASEKGPWVTTLVFGHDQNLNLYWISYEVSRHTKELDKNPQVAAVVNKQPTGGGNDKGLQVEGKAFSLKEEEILPAAREYFAKRGTPHMPTTLEEANELAEGRSWFVLRPTKIYVYYGPLFGYDRKEYTP</sequence>
<evidence type="ECO:0000313" key="3">
    <source>
        <dbReference type="Proteomes" id="UP000178577"/>
    </source>
</evidence>
<proteinExistence type="predicted"/>
<evidence type="ECO:0000259" key="1">
    <source>
        <dbReference type="Pfam" id="PF01243"/>
    </source>
</evidence>
<dbReference type="AlphaFoldDB" id="A0A1F5GCR9"/>
<reference evidence="2 3" key="1">
    <citation type="journal article" date="2016" name="Nat. Commun.">
        <title>Thousands of microbial genomes shed light on interconnected biogeochemical processes in an aquifer system.</title>
        <authorList>
            <person name="Anantharaman K."/>
            <person name="Brown C.T."/>
            <person name="Hug L.A."/>
            <person name="Sharon I."/>
            <person name="Castelle C.J."/>
            <person name="Probst A.J."/>
            <person name="Thomas B.C."/>
            <person name="Singh A."/>
            <person name="Wilkins M.J."/>
            <person name="Karaoz U."/>
            <person name="Brodie E.L."/>
            <person name="Williams K.H."/>
            <person name="Hubbard S.S."/>
            <person name="Banfield J.F."/>
        </authorList>
    </citation>
    <scope>NUCLEOTIDE SEQUENCE [LARGE SCALE GENOMIC DNA]</scope>
</reference>